<evidence type="ECO:0000256" key="2">
    <source>
        <dbReference type="ARBA" id="ARBA00022614"/>
    </source>
</evidence>
<evidence type="ECO:0000256" key="1">
    <source>
        <dbReference type="ARBA" id="ARBA00004138"/>
    </source>
</evidence>
<dbReference type="AlphaFoldDB" id="A0A0P1B6F4"/>
<name>A0A0P1B6F4_PLAHL</name>
<dbReference type="EMBL" id="CCYD01003090">
    <property type="protein sequence ID" value="CEG49649.1"/>
    <property type="molecule type" value="Genomic_DNA"/>
</dbReference>
<sequence>MDLFATLNVGQAQDQQAIEQLMTLRDKRWLASLGLKNSCFASSLNDCIVQEEGVKQADPNVEMAASEEKLVGMAMKIPTENERPVHLTMRLIRESIALTKNLTRRTRSIKDEDKEVKAILSKKILRLDWLDIGRIDNLDAFTHVETLYLQYNLIETIENLENHQQLLFLALAGNRIRRVRNLKCLVNLKFLDLSMNYIDEIDVSEFPESLCVLRLAGNPYIHHTPDYANLFFELLPNLVQIDNFRRDTSSAQSTSSTISSACADIKSESLDNNMVMLSLPLSQSPIDHCSALQDNVELLHHDSFKQETPNIEPEQIIDMQYEKQHEDRMSKWKLKLATQTSQTRQQVIESDELFQRLASSKFHEERTRALSRARLATNAALADASSHLNQMEVAYQDWHRSHEQLTFSSVK</sequence>
<keyword evidence="3" id="KW-0677">Repeat</keyword>
<dbReference type="OrthoDB" id="7451790at2759"/>
<dbReference type="InterPro" id="IPR050576">
    <property type="entry name" value="Cilia_flagella_integrity"/>
</dbReference>
<dbReference type="PANTHER" id="PTHR45973">
    <property type="entry name" value="PROTEIN PHOSPHATASE 1 REGULATORY SUBUNIT SDS22-RELATED"/>
    <property type="match status" value="1"/>
</dbReference>
<keyword evidence="2" id="KW-0433">Leucine-rich repeat</keyword>
<dbReference type="PROSITE" id="PS51450">
    <property type="entry name" value="LRR"/>
    <property type="match status" value="2"/>
</dbReference>
<organism evidence="6 7">
    <name type="scientific">Plasmopara halstedii</name>
    <name type="common">Downy mildew of sunflower</name>
    <dbReference type="NCBI Taxonomy" id="4781"/>
    <lineage>
        <taxon>Eukaryota</taxon>
        <taxon>Sar</taxon>
        <taxon>Stramenopiles</taxon>
        <taxon>Oomycota</taxon>
        <taxon>Peronosporomycetes</taxon>
        <taxon>Peronosporales</taxon>
        <taxon>Peronosporaceae</taxon>
        <taxon>Plasmopara</taxon>
    </lineage>
</organism>
<reference evidence="7" key="1">
    <citation type="submission" date="2014-09" db="EMBL/GenBank/DDBJ databases">
        <authorList>
            <person name="Sharma Rahul"/>
            <person name="Thines Marco"/>
        </authorList>
    </citation>
    <scope>NUCLEOTIDE SEQUENCE [LARGE SCALE GENOMIC DNA]</scope>
</reference>
<evidence type="ECO:0000256" key="3">
    <source>
        <dbReference type="ARBA" id="ARBA00022737"/>
    </source>
</evidence>
<dbReference type="Gene3D" id="3.80.10.10">
    <property type="entry name" value="Ribonuclease Inhibitor"/>
    <property type="match status" value="1"/>
</dbReference>
<dbReference type="OMA" id="LAHQDWH"/>
<dbReference type="SMART" id="SM00365">
    <property type="entry name" value="LRR_SD22"/>
    <property type="match status" value="3"/>
</dbReference>
<keyword evidence="5" id="KW-0966">Cell projection</keyword>
<dbReference type="InterPro" id="IPR032675">
    <property type="entry name" value="LRR_dom_sf"/>
</dbReference>
<evidence type="ECO:0000313" key="6">
    <source>
        <dbReference type="EMBL" id="CEG49649.1"/>
    </source>
</evidence>
<evidence type="ECO:0000256" key="5">
    <source>
        <dbReference type="ARBA" id="ARBA00023273"/>
    </source>
</evidence>
<evidence type="ECO:0000313" key="7">
    <source>
        <dbReference type="Proteomes" id="UP000054928"/>
    </source>
</evidence>
<dbReference type="SUPFAM" id="SSF52058">
    <property type="entry name" value="L domain-like"/>
    <property type="match status" value="1"/>
</dbReference>
<protein>
    <submittedName>
        <fullName evidence="6">Protein phosphatase 1, regulatory subunit, and related proteins</fullName>
    </submittedName>
</protein>
<dbReference type="GeneID" id="36402456"/>
<accession>A0A0P1B6F4</accession>
<keyword evidence="4" id="KW-0969">Cilium</keyword>
<evidence type="ECO:0000256" key="4">
    <source>
        <dbReference type="ARBA" id="ARBA00023069"/>
    </source>
</evidence>
<dbReference type="RefSeq" id="XP_024586018.1">
    <property type="nucleotide sequence ID" value="XM_024720861.1"/>
</dbReference>
<comment type="subcellular location">
    <subcellularLocation>
        <location evidence="1">Cell projection</location>
        <location evidence="1">Cilium</location>
    </subcellularLocation>
</comment>
<dbReference type="PANTHER" id="PTHR45973:SF9">
    <property type="entry name" value="LEUCINE-RICH REPEAT-CONTAINING PROTEIN 46"/>
    <property type="match status" value="1"/>
</dbReference>
<proteinExistence type="predicted"/>
<dbReference type="Proteomes" id="UP000054928">
    <property type="component" value="Unassembled WGS sequence"/>
</dbReference>
<dbReference type="STRING" id="4781.A0A0P1B6F4"/>
<dbReference type="InterPro" id="IPR001611">
    <property type="entry name" value="Leu-rich_rpt"/>
</dbReference>
<keyword evidence="7" id="KW-1185">Reference proteome</keyword>